<evidence type="ECO:0000313" key="1">
    <source>
        <dbReference type="EMBL" id="MBW2938744.1"/>
    </source>
</evidence>
<organism evidence="1 2">
    <name type="scientific">Halomarinibacterium sedimenti</name>
    <dbReference type="NCBI Taxonomy" id="2857106"/>
    <lineage>
        <taxon>Bacteria</taxon>
        <taxon>Pseudomonadati</taxon>
        <taxon>Bacteroidota</taxon>
        <taxon>Flavobacteriia</taxon>
        <taxon>Flavobacteriales</taxon>
        <taxon>Flavobacteriaceae</taxon>
        <taxon>Halomarinibacterium</taxon>
    </lineage>
</organism>
<protein>
    <submittedName>
        <fullName evidence="1">Uncharacterized protein</fullName>
    </submittedName>
</protein>
<gene>
    <name evidence="1" type="ORF">KXJ69_11535</name>
</gene>
<accession>A0A9X1FRH3</accession>
<name>A0A9X1FRH3_9FLAO</name>
<reference evidence="1" key="1">
    <citation type="submission" date="2021-07" db="EMBL/GenBank/DDBJ databases">
        <title>Aureisphaera sp. CAU 1614 isolated from sea sediment.</title>
        <authorList>
            <person name="Kim W."/>
        </authorList>
    </citation>
    <scope>NUCLEOTIDE SEQUENCE</scope>
    <source>
        <strain evidence="1">CAU 1614</strain>
    </source>
</reference>
<sequence>MKKSYMLLTLFVAVIFATSCRETYDDYDSGGSPLIGFTLGVEAEIGLSNNPVNLPISYFVTDVSSSDRTFQIIVDPATTVTSDNFSFESSVTIPANERIGQLILTISNVSLSQEFEPIVLSFESTSSVVSGDKATVFVKSNN</sequence>
<comment type="caution">
    <text evidence="1">The sequence shown here is derived from an EMBL/GenBank/DDBJ whole genome shotgun (WGS) entry which is preliminary data.</text>
</comment>
<dbReference type="AlphaFoldDB" id="A0A9X1FRH3"/>
<dbReference type="PROSITE" id="PS51257">
    <property type="entry name" value="PROKAR_LIPOPROTEIN"/>
    <property type="match status" value="1"/>
</dbReference>
<keyword evidence="2" id="KW-1185">Reference proteome</keyword>
<evidence type="ECO:0000313" key="2">
    <source>
        <dbReference type="Proteomes" id="UP001138686"/>
    </source>
</evidence>
<proteinExistence type="predicted"/>
<dbReference type="EMBL" id="JAHWDP010000005">
    <property type="protein sequence ID" value="MBW2938744.1"/>
    <property type="molecule type" value="Genomic_DNA"/>
</dbReference>
<dbReference type="Proteomes" id="UP001138686">
    <property type="component" value="Unassembled WGS sequence"/>
</dbReference>
<dbReference type="RefSeq" id="WP_219053272.1">
    <property type="nucleotide sequence ID" value="NZ_JAHWDP010000005.1"/>
</dbReference>